<dbReference type="GO" id="GO:0016301">
    <property type="term" value="F:kinase activity"/>
    <property type="evidence" value="ECO:0007669"/>
    <property type="project" value="UniProtKB-KW"/>
</dbReference>
<dbReference type="STRING" id="642227.HA49_01590"/>
<dbReference type="Proteomes" id="UP000029577">
    <property type="component" value="Unassembled WGS sequence"/>
</dbReference>
<comment type="caution">
    <text evidence="1">The sequence shown here is derived from an EMBL/GenBank/DDBJ whole genome shotgun (WGS) entry which is preliminary data.</text>
</comment>
<dbReference type="NCBIfam" id="NF033153">
    <property type="entry name" value="phage_ICD_like"/>
    <property type="match status" value="1"/>
</dbReference>
<reference evidence="1" key="1">
    <citation type="submission" date="2014-12" db="EMBL/GenBank/DDBJ databases">
        <title>The draft genome of the Tatumella morbirosei type strain, LMG23360T isolated from pineapple rot.</title>
        <authorList>
            <person name="Smits T.H."/>
            <person name="Palmer M."/>
            <person name="Venter S.N."/>
            <person name="Duffy B."/>
            <person name="Steenkamp E.T."/>
            <person name="Chan W.Y."/>
            <person name="Coutinho T.A."/>
            <person name="Coetzee M.P."/>
            <person name="De Maayer P."/>
        </authorList>
    </citation>
    <scope>NUCLEOTIDE SEQUENCE [LARGE SCALE GENOMIC DNA]</scope>
    <source>
        <strain evidence="1">LMG 23360</strain>
    </source>
</reference>
<evidence type="ECO:0000313" key="2">
    <source>
        <dbReference type="Proteomes" id="UP000029577"/>
    </source>
</evidence>
<protein>
    <submittedName>
        <fullName evidence="1">Fructokinase</fullName>
    </submittedName>
</protein>
<keyword evidence="2" id="KW-1185">Reference proteome</keyword>
<dbReference type="EMBL" id="JPKR02000005">
    <property type="protein sequence ID" value="KGD79692.1"/>
    <property type="molecule type" value="Genomic_DNA"/>
</dbReference>
<evidence type="ECO:0000313" key="1">
    <source>
        <dbReference type="EMBL" id="KGD79692.1"/>
    </source>
</evidence>
<sequence>MSFVWIIAAVRRGCPTVKATIYHIAAATEREARRTLAKDHVCFFAGRIRQGVSNA</sequence>
<accession>A0A095TSS9</accession>
<proteinExistence type="predicted"/>
<organism evidence="1 2">
    <name type="scientific">Tatumella morbirosei</name>
    <dbReference type="NCBI Taxonomy" id="642227"/>
    <lineage>
        <taxon>Bacteria</taxon>
        <taxon>Pseudomonadati</taxon>
        <taxon>Pseudomonadota</taxon>
        <taxon>Gammaproteobacteria</taxon>
        <taxon>Enterobacterales</taxon>
        <taxon>Erwiniaceae</taxon>
        <taxon>Tatumella</taxon>
    </lineage>
</organism>
<dbReference type="AlphaFoldDB" id="A0A095TSS9"/>
<name>A0A095TSS9_9GAMM</name>
<gene>
    <name evidence="1" type="ORF">HA49_01590</name>
</gene>